<dbReference type="InterPro" id="IPR002316">
    <property type="entry name" value="Pro-tRNA-ligase_IIa"/>
</dbReference>
<keyword evidence="3" id="KW-0963">Cytoplasm</keyword>
<dbReference type="Gene3D" id="3.30.930.10">
    <property type="entry name" value="Bira Bifunctional Protein, Domain 2"/>
    <property type="match status" value="1"/>
</dbReference>
<accession>A0ABT7VT36</accession>
<dbReference type="CDD" id="cd00861">
    <property type="entry name" value="ProRS_anticodon_short"/>
    <property type="match status" value="1"/>
</dbReference>
<dbReference type="InterPro" id="IPR044140">
    <property type="entry name" value="ProRS_anticodon_short"/>
</dbReference>
<dbReference type="InterPro" id="IPR002314">
    <property type="entry name" value="aa-tRNA-synt_IIb"/>
</dbReference>
<dbReference type="Pfam" id="PF00587">
    <property type="entry name" value="tRNA-synt_2b"/>
    <property type="match status" value="1"/>
</dbReference>
<evidence type="ECO:0000256" key="9">
    <source>
        <dbReference type="ARBA" id="ARBA00029731"/>
    </source>
</evidence>
<proteinExistence type="predicted"/>
<dbReference type="Gene3D" id="3.40.50.800">
    <property type="entry name" value="Anticodon-binding domain"/>
    <property type="match status" value="1"/>
</dbReference>
<dbReference type="Proteomes" id="UP001171945">
    <property type="component" value="Unassembled WGS sequence"/>
</dbReference>
<evidence type="ECO:0000259" key="11">
    <source>
        <dbReference type="PROSITE" id="PS50862"/>
    </source>
</evidence>
<dbReference type="EC" id="6.1.1.15" evidence="1"/>
<feature type="domain" description="Aminoacyl-transfer RNA synthetases class-II family profile" evidence="11">
    <location>
        <begin position="38"/>
        <end position="321"/>
    </location>
</feature>
<dbReference type="InterPro" id="IPR050062">
    <property type="entry name" value="Pro-tRNA_synthetase"/>
</dbReference>
<dbReference type="InterPro" id="IPR036621">
    <property type="entry name" value="Anticodon-bd_dom_sf"/>
</dbReference>
<sequence>MKQSRLFSKTRKEAPKDEVSKNAQLLIRAGFVHKEMAGVYTFLPLGLRVLEKIKQIIREELNKVGGQEMKMTALQTKDVWEKTDRWREDLDDGIWFRTHLNNETELGLAFTHEEALTNIMANFVSSYKDLPIYAYQFQTKFRNELRAKSGLLRGREFLMKDLYDFSLDEKQHKEFYERMKDVYKKIFNRLGIGDRTFLTISNGGTFSKYSFEFQTVCDAGEDILVLDEEKGVAINKDDFNDEVCKDFNIKKEDYNFVEKKSAEVGDIYNLGEKYAKAIGLTYKDKDGKDKPVFMGSYGMGVPRIMAVITELFSDENGIIWPEAVAPYKVHLISINKNEEAEKIYRELEQSGIEVLFDDREDVAPGEKFADADLIGCPYRLVVSAKTLKEDSVEIKRRDSDKTKLIEIGKLIKNLNN</sequence>
<dbReference type="InterPro" id="IPR004154">
    <property type="entry name" value="Anticodon-bd"/>
</dbReference>
<evidence type="ECO:0000256" key="4">
    <source>
        <dbReference type="ARBA" id="ARBA00022598"/>
    </source>
</evidence>
<keyword evidence="4 12" id="KW-0436">Ligase</keyword>
<keyword evidence="13" id="KW-1185">Reference proteome</keyword>
<dbReference type="SUPFAM" id="SSF55681">
    <property type="entry name" value="Class II aaRS and biotin synthetases"/>
    <property type="match status" value="1"/>
</dbReference>
<evidence type="ECO:0000313" key="13">
    <source>
        <dbReference type="Proteomes" id="UP001171945"/>
    </source>
</evidence>
<keyword evidence="5" id="KW-0547">Nucleotide-binding</keyword>
<name>A0ABT7VT36_9GAMM</name>
<evidence type="ECO:0000256" key="5">
    <source>
        <dbReference type="ARBA" id="ARBA00022741"/>
    </source>
</evidence>
<dbReference type="PRINTS" id="PR01046">
    <property type="entry name" value="TRNASYNTHPRO"/>
</dbReference>
<evidence type="ECO:0000256" key="1">
    <source>
        <dbReference type="ARBA" id="ARBA00012831"/>
    </source>
</evidence>
<evidence type="ECO:0000256" key="7">
    <source>
        <dbReference type="ARBA" id="ARBA00022917"/>
    </source>
</evidence>
<evidence type="ECO:0000256" key="2">
    <source>
        <dbReference type="ARBA" id="ARBA00019110"/>
    </source>
</evidence>
<dbReference type="Pfam" id="PF03129">
    <property type="entry name" value="HGTP_anticodon"/>
    <property type="match status" value="1"/>
</dbReference>
<dbReference type="InterPro" id="IPR006195">
    <property type="entry name" value="aa-tRNA-synth_II"/>
</dbReference>
<comment type="caution">
    <text evidence="12">The sequence shown here is derived from an EMBL/GenBank/DDBJ whole genome shotgun (WGS) entry which is preliminary data.</text>
</comment>
<dbReference type="GO" id="GO:0016874">
    <property type="term" value="F:ligase activity"/>
    <property type="evidence" value="ECO:0007669"/>
    <property type="project" value="UniProtKB-KW"/>
</dbReference>
<reference evidence="12" key="1">
    <citation type="submission" date="2023-06" db="EMBL/GenBank/DDBJ databases">
        <title>Uncultivated large filamentous bacteria from sulfidic sediments reveal new species and different genomic features in energy metabolism and defense.</title>
        <authorList>
            <person name="Fonseca A."/>
        </authorList>
    </citation>
    <scope>NUCLEOTIDE SEQUENCE</scope>
    <source>
        <strain evidence="12">HSG4</strain>
    </source>
</reference>
<organism evidence="12 13">
    <name type="scientific">Candidatus Marithioploca araucensis</name>
    <dbReference type="NCBI Taxonomy" id="70273"/>
    <lineage>
        <taxon>Bacteria</taxon>
        <taxon>Pseudomonadati</taxon>
        <taxon>Pseudomonadota</taxon>
        <taxon>Gammaproteobacteria</taxon>
        <taxon>Thiotrichales</taxon>
        <taxon>Thiotrichaceae</taxon>
        <taxon>Candidatus Marithioploca</taxon>
    </lineage>
</organism>
<protein>
    <recommendedName>
        <fullName evidence="2">Proline--tRNA ligase</fullName>
        <ecNumber evidence="1">6.1.1.15</ecNumber>
    </recommendedName>
    <alternativeName>
        <fullName evidence="9">Prolyl-tRNA synthetase</fullName>
    </alternativeName>
</protein>
<dbReference type="PANTHER" id="PTHR42753">
    <property type="entry name" value="MITOCHONDRIAL RIBOSOME PROTEIN L39/PROLYL-TRNA LIGASE FAMILY MEMBER"/>
    <property type="match status" value="1"/>
</dbReference>
<dbReference type="PROSITE" id="PS50862">
    <property type="entry name" value="AA_TRNA_LIGASE_II"/>
    <property type="match status" value="1"/>
</dbReference>
<evidence type="ECO:0000256" key="10">
    <source>
        <dbReference type="ARBA" id="ARBA00047671"/>
    </source>
</evidence>
<dbReference type="SUPFAM" id="SSF52954">
    <property type="entry name" value="Class II aaRS ABD-related"/>
    <property type="match status" value="1"/>
</dbReference>
<comment type="catalytic activity">
    <reaction evidence="10">
        <text>tRNA(Pro) + L-proline + ATP = L-prolyl-tRNA(Pro) + AMP + diphosphate</text>
        <dbReference type="Rhea" id="RHEA:14305"/>
        <dbReference type="Rhea" id="RHEA-COMP:9700"/>
        <dbReference type="Rhea" id="RHEA-COMP:9702"/>
        <dbReference type="ChEBI" id="CHEBI:30616"/>
        <dbReference type="ChEBI" id="CHEBI:33019"/>
        <dbReference type="ChEBI" id="CHEBI:60039"/>
        <dbReference type="ChEBI" id="CHEBI:78442"/>
        <dbReference type="ChEBI" id="CHEBI:78532"/>
        <dbReference type="ChEBI" id="CHEBI:456215"/>
        <dbReference type="EC" id="6.1.1.15"/>
    </reaction>
</comment>
<evidence type="ECO:0000313" key="12">
    <source>
        <dbReference type="EMBL" id="MDM8562732.1"/>
    </source>
</evidence>
<evidence type="ECO:0000256" key="6">
    <source>
        <dbReference type="ARBA" id="ARBA00022840"/>
    </source>
</evidence>
<dbReference type="PANTHER" id="PTHR42753:SF2">
    <property type="entry name" value="PROLINE--TRNA LIGASE"/>
    <property type="match status" value="1"/>
</dbReference>
<evidence type="ECO:0000256" key="8">
    <source>
        <dbReference type="ARBA" id="ARBA00023146"/>
    </source>
</evidence>
<keyword evidence="6" id="KW-0067">ATP-binding</keyword>
<gene>
    <name evidence="12" type="ORF">QUF54_05200</name>
</gene>
<dbReference type="EMBL" id="JAUCGM010000264">
    <property type="protein sequence ID" value="MDM8562732.1"/>
    <property type="molecule type" value="Genomic_DNA"/>
</dbReference>
<dbReference type="InterPro" id="IPR045864">
    <property type="entry name" value="aa-tRNA-synth_II/BPL/LPL"/>
</dbReference>
<keyword evidence="8" id="KW-0030">Aminoacyl-tRNA synthetase</keyword>
<evidence type="ECO:0000256" key="3">
    <source>
        <dbReference type="ARBA" id="ARBA00022490"/>
    </source>
</evidence>
<keyword evidence="7" id="KW-0648">Protein biosynthesis</keyword>